<keyword evidence="4 6" id="KW-1133">Transmembrane helix</keyword>
<accession>A0A2R5F7V9</accession>
<feature type="transmembrane region" description="Helical" evidence="6">
    <location>
        <begin position="150"/>
        <end position="170"/>
    </location>
</feature>
<evidence type="ECO:0000256" key="1">
    <source>
        <dbReference type="ARBA" id="ARBA00004651"/>
    </source>
</evidence>
<protein>
    <submittedName>
        <fullName evidence="8">Permease</fullName>
    </submittedName>
</protein>
<evidence type="ECO:0000313" key="9">
    <source>
        <dbReference type="Proteomes" id="UP000245081"/>
    </source>
</evidence>
<dbReference type="Proteomes" id="UP000245081">
    <property type="component" value="Unassembled WGS sequence"/>
</dbReference>
<evidence type="ECO:0000256" key="4">
    <source>
        <dbReference type="ARBA" id="ARBA00022989"/>
    </source>
</evidence>
<name>A0A2R5F7V9_9PROT</name>
<evidence type="ECO:0000259" key="7">
    <source>
        <dbReference type="Pfam" id="PF00892"/>
    </source>
</evidence>
<dbReference type="GO" id="GO:0005886">
    <property type="term" value="C:plasma membrane"/>
    <property type="evidence" value="ECO:0007669"/>
    <property type="project" value="UniProtKB-SubCell"/>
</dbReference>
<organism evidence="8 9">
    <name type="scientific">Novimethylophilus kurashikiensis</name>
    <dbReference type="NCBI Taxonomy" id="1825523"/>
    <lineage>
        <taxon>Bacteria</taxon>
        <taxon>Pseudomonadati</taxon>
        <taxon>Pseudomonadota</taxon>
        <taxon>Betaproteobacteria</taxon>
        <taxon>Nitrosomonadales</taxon>
        <taxon>Methylophilaceae</taxon>
        <taxon>Novimethylophilus</taxon>
    </lineage>
</organism>
<feature type="domain" description="EamA" evidence="7">
    <location>
        <begin position="153"/>
        <end position="288"/>
    </location>
</feature>
<sequence>MTSKSEHPLASVAALLLLSAMWGYNWVVMKLTLNYIGAFQFSALRTFLASLVLMGIVVMQKKRLKPQYLGWTTVIGILQTSGFTGLIIWALVSGGAGKVAVLTYTMPFWVMVLAWPLLGEKIRGMQWIAALASVLGLTLILAPWQLHGSPFSNVLAVMAGISWALAVILAKKLHHKAPDMDLLSFTAWQMLIGSLPIVVVALLVPAPAIQWTGYLIGALTYNILACNALAWLLWLYALKRMQAGIASMITLLAPVIGVLSAWIQLHEVPTRLDLGGMSLIAFSLLVIAVHSIRRHEEVEPAIGQE</sequence>
<reference evidence="8 9" key="1">
    <citation type="journal article" date="2018" name="Environ. Microbiol.">
        <title>Isolation and genomic characterization of Novimethylophilus kurashikiensis gen. nov. sp. nov., a new lanthanide-dependent methylotrophic species of Methylophilaceae.</title>
        <authorList>
            <person name="Lv H."/>
            <person name="Sahin N."/>
            <person name="Tani A."/>
        </authorList>
    </citation>
    <scope>NUCLEOTIDE SEQUENCE [LARGE SCALE GENOMIC DNA]</scope>
    <source>
        <strain evidence="8 9">La2-4</strain>
    </source>
</reference>
<feature type="transmembrane region" description="Helical" evidence="6">
    <location>
        <begin position="243"/>
        <end position="263"/>
    </location>
</feature>
<keyword evidence="2" id="KW-1003">Cell membrane</keyword>
<evidence type="ECO:0000256" key="6">
    <source>
        <dbReference type="SAM" id="Phobius"/>
    </source>
</evidence>
<feature type="transmembrane region" description="Helical" evidence="6">
    <location>
        <begin position="98"/>
        <end position="118"/>
    </location>
</feature>
<dbReference type="OrthoDB" id="5430053at2"/>
<dbReference type="InterPro" id="IPR037185">
    <property type="entry name" value="EmrE-like"/>
</dbReference>
<evidence type="ECO:0000256" key="3">
    <source>
        <dbReference type="ARBA" id="ARBA00022692"/>
    </source>
</evidence>
<gene>
    <name evidence="8" type="ORF">NMK_1461</name>
</gene>
<comment type="caution">
    <text evidence="8">The sequence shown here is derived from an EMBL/GenBank/DDBJ whole genome shotgun (WGS) entry which is preliminary data.</text>
</comment>
<comment type="subcellular location">
    <subcellularLocation>
        <location evidence="1">Cell membrane</location>
        <topology evidence="1">Multi-pass membrane protein</topology>
    </subcellularLocation>
</comment>
<proteinExistence type="predicted"/>
<dbReference type="RefSeq" id="WP_109015121.1">
    <property type="nucleotide sequence ID" value="NZ_BDOQ01000004.1"/>
</dbReference>
<evidence type="ECO:0000313" key="8">
    <source>
        <dbReference type="EMBL" id="GBG13909.1"/>
    </source>
</evidence>
<keyword evidence="3 6" id="KW-0812">Transmembrane</keyword>
<feature type="transmembrane region" description="Helical" evidence="6">
    <location>
        <begin position="33"/>
        <end position="56"/>
    </location>
</feature>
<keyword evidence="5 6" id="KW-0472">Membrane</keyword>
<dbReference type="SUPFAM" id="SSF103481">
    <property type="entry name" value="Multidrug resistance efflux transporter EmrE"/>
    <property type="match status" value="2"/>
</dbReference>
<dbReference type="EMBL" id="BDOQ01000004">
    <property type="protein sequence ID" value="GBG13909.1"/>
    <property type="molecule type" value="Genomic_DNA"/>
</dbReference>
<dbReference type="InterPro" id="IPR050638">
    <property type="entry name" value="AA-Vitamin_Transporters"/>
</dbReference>
<evidence type="ECO:0000256" key="2">
    <source>
        <dbReference type="ARBA" id="ARBA00022475"/>
    </source>
</evidence>
<feature type="transmembrane region" description="Helical" evidence="6">
    <location>
        <begin position="275"/>
        <end position="292"/>
    </location>
</feature>
<feature type="transmembrane region" description="Helical" evidence="6">
    <location>
        <begin position="211"/>
        <end position="236"/>
    </location>
</feature>
<dbReference type="AlphaFoldDB" id="A0A2R5F7V9"/>
<dbReference type="PANTHER" id="PTHR32322:SF18">
    <property type="entry name" value="S-ADENOSYLMETHIONINE_S-ADENOSYLHOMOCYSTEINE TRANSPORTER"/>
    <property type="match status" value="1"/>
</dbReference>
<evidence type="ECO:0000256" key="5">
    <source>
        <dbReference type="ARBA" id="ARBA00023136"/>
    </source>
</evidence>
<feature type="domain" description="EamA" evidence="7">
    <location>
        <begin position="12"/>
        <end position="141"/>
    </location>
</feature>
<dbReference type="PANTHER" id="PTHR32322">
    <property type="entry name" value="INNER MEMBRANE TRANSPORTER"/>
    <property type="match status" value="1"/>
</dbReference>
<keyword evidence="9" id="KW-1185">Reference proteome</keyword>
<feature type="transmembrane region" description="Helical" evidence="6">
    <location>
        <begin position="125"/>
        <end position="144"/>
    </location>
</feature>
<dbReference type="Gene3D" id="1.10.3730.20">
    <property type="match status" value="1"/>
</dbReference>
<feature type="transmembrane region" description="Helical" evidence="6">
    <location>
        <begin position="68"/>
        <end position="92"/>
    </location>
</feature>
<dbReference type="Pfam" id="PF00892">
    <property type="entry name" value="EamA"/>
    <property type="match status" value="2"/>
</dbReference>
<feature type="transmembrane region" description="Helical" evidence="6">
    <location>
        <begin position="182"/>
        <end position="205"/>
    </location>
</feature>
<dbReference type="InterPro" id="IPR000620">
    <property type="entry name" value="EamA_dom"/>
</dbReference>